<evidence type="ECO:0000313" key="2">
    <source>
        <dbReference type="EMBL" id="HIY26712.1"/>
    </source>
</evidence>
<dbReference type="PROSITE" id="PS51257">
    <property type="entry name" value="PROKAR_LIPOPROTEIN"/>
    <property type="match status" value="1"/>
</dbReference>
<dbReference type="Proteomes" id="UP000823915">
    <property type="component" value="Unassembled WGS sequence"/>
</dbReference>
<name>A0A9D2C1Q9_9FIRM</name>
<sequence>MTREKLPKVLAIVGSCLLGGGVILAGVGFTSMGCSLDAYTGGKEKPQPLTASYSQGAVTGVKVEASIGDVTVVGTEAGGELEVAYSTSYTCQVEDGILTLTEQEEAGGWKWYRIWNSWGDREDGVTIQVPWDMLLSYDLTAGVGDLRMEEVDAERVAVAGDSGDIHLYSVTGTDFTVTQGVGDLSLASCQGDNLSLATDVGSAQVEDCQFGDAEMGASTGDITVSNSDFASLTVDGDVGKAELLWVTCQGALACTTGVGDISVWMIESPDIALASDHGKIGGTIWGDQNDYQITVDCPIGSSTLQDQIGHGEKKLQLATGVGDIGLTFDREQDRVSGRG</sequence>
<evidence type="ECO:0000313" key="3">
    <source>
        <dbReference type="Proteomes" id="UP000823915"/>
    </source>
</evidence>
<dbReference type="InterPro" id="IPR025164">
    <property type="entry name" value="Toastrack_DUF4097"/>
</dbReference>
<evidence type="ECO:0000259" key="1">
    <source>
        <dbReference type="Pfam" id="PF13349"/>
    </source>
</evidence>
<gene>
    <name evidence="2" type="ORF">H9838_05995</name>
</gene>
<reference evidence="2" key="2">
    <citation type="submission" date="2021-04" db="EMBL/GenBank/DDBJ databases">
        <authorList>
            <person name="Gilroy R."/>
        </authorList>
    </citation>
    <scope>NUCLEOTIDE SEQUENCE</scope>
    <source>
        <strain evidence="2">1282</strain>
    </source>
</reference>
<dbReference type="AlphaFoldDB" id="A0A9D2C1Q9"/>
<dbReference type="Pfam" id="PF13349">
    <property type="entry name" value="DUF4097"/>
    <property type="match status" value="1"/>
</dbReference>
<reference evidence="2" key="1">
    <citation type="journal article" date="2021" name="PeerJ">
        <title>Extensive microbial diversity within the chicken gut microbiome revealed by metagenomics and culture.</title>
        <authorList>
            <person name="Gilroy R."/>
            <person name="Ravi A."/>
            <person name="Getino M."/>
            <person name="Pursley I."/>
            <person name="Horton D.L."/>
            <person name="Alikhan N.F."/>
            <person name="Baker D."/>
            <person name="Gharbi K."/>
            <person name="Hall N."/>
            <person name="Watson M."/>
            <person name="Adriaenssens E.M."/>
            <person name="Foster-Nyarko E."/>
            <person name="Jarju S."/>
            <person name="Secka A."/>
            <person name="Antonio M."/>
            <person name="Oren A."/>
            <person name="Chaudhuri R.R."/>
            <person name="La Ragione R."/>
            <person name="Hildebrand F."/>
            <person name="Pallen M.J."/>
        </authorList>
    </citation>
    <scope>NUCLEOTIDE SEQUENCE</scope>
    <source>
        <strain evidence="2">1282</strain>
    </source>
</reference>
<dbReference type="EMBL" id="DXDU01000099">
    <property type="protein sequence ID" value="HIY26712.1"/>
    <property type="molecule type" value="Genomic_DNA"/>
</dbReference>
<accession>A0A9D2C1Q9</accession>
<organism evidence="2 3">
    <name type="scientific">Candidatus Acutalibacter pullistercoris</name>
    <dbReference type="NCBI Taxonomy" id="2838418"/>
    <lineage>
        <taxon>Bacteria</taxon>
        <taxon>Bacillati</taxon>
        <taxon>Bacillota</taxon>
        <taxon>Clostridia</taxon>
        <taxon>Eubacteriales</taxon>
        <taxon>Acutalibacteraceae</taxon>
        <taxon>Acutalibacter</taxon>
    </lineage>
</organism>
<protein>
    <submittedName>
        <fullName evidence="2">DUF4097 domain-containing protein</fullName>
    </submittedName>
</protein>
<proteinExistence type="predicted"/>
<dbReference type="Gene3D" id="2.160.20.120">
    <property type="match status" value="1"/>
</dbReference>
<feature type="domain" description="DUF4097" evidence="1">
    <location>
        <begin position="82"/>
        <end position="243"/>
    </location>
</feature>
<comment type="caution">
    <text evidence="2">The sequence shown here is derived from an EMBL/GenBank/DDBJ whole genome shotgun (WGS) entry which is preliminary data.</text>
</comment>